<proteinExistence type="predicted"/>
<dbReference type="AlphaFoldDB" id="A0A382SB38"/>
<sequence length="119" mass="13040">MEAVPPSFIFPSVSDTVGVDPGFHGPGDIGLIVQGSRDKGDGKAGNNFTYETDSSSPPFFRTMSNIKSQIHFFKVLVKREWNSPHLGVEKKKSDNAQVCFSFMEVEFGAGGYFLSKDGR</sequence>
<name>A0A382SB38_9ZZZZ</name>
<accession>A0A382SB38</accession>
<dbReference type="EMBL" id="UINC01127774">
    <property type="protein sequence ID" value="SVD07124.1"/>
    <property type="molecule type" value="Genomic_DNA"/>
</dbReference>
<protein>
    <submittedName>
        <fullName evidence="1">Uncharacterized protein</fullName>
    </submittedName>
</protein>
<evidence type="ECO:0000313" key="1">
    <source>
        <dbReference type="EMBL" id="SVD07124.1"/>
    </source>
</evidence>
<organism evidence="1">
    <name type="scientific">marine metagenome</name>
    <dbReference type="NCBI Taxonomy" id="408172"/>
    <lineage>
        <taxon>unclassified sequences</taxon>
        <taxon>metagenomes</taxon>
        <taxon>ecological metagenomes</taxon>
    </lineage>
</organism>
<reference evidence="1" key="1">
    <citation type="submission" date="2018-05" db="EMBL/GenBank/DDBJ databases">
        <authorList>
            <person name="Lanie J.A."/>
            <person name="Ng W.-L."/>
            <person name="Kazmierczak K.M."/>
            <person name="Andrzejewski T.M."/>
            <person name="Davidsen T.M."/>
            <person name="Wayne K.J."/>
            <person name="Tettelin H."/>
            <person name="Glass J.I."/>
            <person name="Rusch D."/>
            <person name="Podicherti R."/>
            <person name="Tsui H.-C.T."/>
            <person name="Winkler M.E."/>
        </authorList>
    </citation>
    <scope>NUCLEOTIDE SEQUENCE</scope>
</reference>
<feature type="non-terminal residue" evidence="1">
    <location>
        <position position="119"/>
    </location>
</feature>
<gene>
    <name evidence="1" type="ORF">METZ01_LOCUS359978</name>
</gene>